<evidence type="ECO:0000313" key="2">
    <source>
        <dbReference type="Proteomes" id="UP000004095"/>
    </source>
</evidence>
<evidence type="ECO:0000313" key="1">
    <source>
        <dbReference type="EMBL" id="EAY25953.1"/>
    </source>
</evidence>
<dbReference type="AlphaFoldDB" id="A1ZUD4"/>
<dbReference type="Proteomes" id="UP000004095">
    <property type="component" value="Unassembled WGS sequence"/>
</dbReference>
<name>A1ZUD4_MICM2</name>
<keyword evidence="2" id="KW-1185">Reference proteome</keyword>
<sequence length="37" mass="4467">MVGALQERKAIKKLFNSWLNAVSLQLSQIWQQYTYFY</sequence>
<accession>A1ZUD4</accession>
<proteinExistence type="predicted"/>
<reference evidence="1 2" key="1">
    <citation type="submission" date="2007-01" db="EMBL/GenBank/DDBJ databases">
        <authorList>
            <person name="Haygood M."/>
            <person name="Podell S."/>
            <person name="Anderson C."/>
            <person name="Hopkinson B."/>
            <person name="Roe K."/>
            <person name="Barbeau K."/>
            <person name="Gaasterland T."/>
            <person name="Ferriera S."/>
            <person name="Johnson J."/>
            <person name="Kravitz S."/>
            <person name="Beeson K."/>
            <person name="Sutton G."/>
            <person name="Rogers Y.-H."/>
            <person name="Friedman R."/>
            <person name="Frazier M."/>
            <person name="Venter J.C."/>
        </authorList>
    </citation>
    <scope>NUCLEOTIDE SEQUENCE [LARGE SCALE GENOMIC DNA]</scope>
    <source>
        <strain evidence="1 2">ATCC 23134</strain>
    </source>
</reference>
<protein>
    <submittedName>
        <fullName evidence="1">Uncharacterized protein</fullName>
    </submittedName>
</protein>
<gene>
    <name evidence="1" type="ORF">M23134_07098</name>
</gene>
<comment type="caution">
    <text evidence="1">The sequence shown here is derived from an EMBL/GenBank/DDBJ whole genome shotgun (WGS) entry which is preliminary data.</text>
</comment>
<organism evidence="1 2">
    <name type="scientific">Microscilla marina ATCC 23134</name>
    <dbReference type="NCBI Taxonomy" id="313606"/>
    <lineage>
        <taxon>Bacteria</taxon>
        <taxon>Pseudomonadati</taxon>
        <taxon>Bacteroidota</taxon>
        <taxon>Cytophagia</taxon>
        <taxon>Cytophagales</taxon>
        <taxon>Microscillaceae</taxon>
        <taxon>Microscilla</taxon>
    </lineage>
</organism>
<dbReference type="EMBL" id="AAWS01000040">
    <property type="protein sequence ID" value="EAY25953.1"/>
    <property type="molecule type" value="Genomic_DNA"/>
</dbReference>